<evidence type="ECO:0000313" key="2">
    <source>
        <dbReference type="EMBL" id="SFU95582.1"/>
    </source>
</evidence>
<feature type="transmembrane region" description="Helical" evidence="1">
    <location>
        <begin position="21"/>
        <end position="43"/>
    </location>
</feature>
<sequence length="409" mass="46496">MNSKKKNSRSALRKLNDWLHLWLGLGSGIVVFIVSITGCFYAFQQEIKDALEPWRFVEVQHKPFVPPSQLLDTAQTYMPGQTPTGLTYSNQEGAAAVGYEGLENGKHTFTAVFMNPYTGEFLQKQQALGEGQFDFFQFVLDGHRALWLPYEIGRPIVGIATLIFLVLLVTGLVMWWPRKWNKTNVKKSFNIKWNGSFKRVNYDLHNVVGFYSLLFAFVLAVTGLVWSFGWFADSLYYVTSGGEAMPVHSHPHSDVSRAGMASDTVSALDKAWYKTLAQEPDAQGFFMTPTLEHADDAIEVIAYQDHGSWYNRNEYYYDRYTLEHYRVKGDKYEEASFADQLYMLNYDIHIGAVWGLPGKVLAFFLSLICASLPVTGFLVWWNKKKKPKASITAADHQRKMKPQAGIAKV</sequence>
<keyword evidence="1" id="KW-1133">Transmembrane helix</keyword>
<feature type="transmembrane region" description="Helical" evidence="1">
    <location>
        <begin position="156"/>
        <end position="177"/>
    </location>
</feature>
<name>A0A1I7KDQ3_9BACT</name>
<organism evidence="2 3">
    <name type="scientific">Pontibacter akesuensis</name>
    <dbReference type="NCBI Taxonomy" id="388950"/>
    <lineage>
        <taxon>Bacteria</taxon>
        <taxon>Pseudomonadati</taxon>
        <taxon>Bacteroidota</taxon>
        <taxon>Cytophagia</taxon>
        <taxon>Cytophagales</taxon>
        <taxon>Hymenobacteraceae</taxon>
        <taxon>Pontibacter</taxon>
    </lineage>
</organism>
<dbReference type="Pfam" id="PF03929">
    <property type="entry name" value="PepSY_TM"/>
    <property type="match status" value="1"/>
</dbReference>
<keyword evidence="1" id="KW-0472">Membrane</keyword>
<keyword evidence="3" id="KW-1185">Reference proteome</keyword>
<keyword evidence="1" id="KW-0812">Transmembrane</keyword>
<dbReference type="PANTHER" id="PTHR34219:SF3">
    <property type="entry name" value="BLL7967 PROTEIN"/>
    <property type="match status" value="1"/>
</dbReference>
<evidence type="ECO:0000256" key="1">
    <source>
        <dbReference type="SAM" id="Phobius"/>
    </source>
</evidence>
<feature type="transmembrane region" description="Helical" evidence="1">
    <location>
        <begin position="208"/>
        <end position="232"/>
    </location>
</feature>
<dbReference type="AlphaFoldDB" id="A0A1I7KDQ3"/>
<feature type="transmembrane region" description="Helical" evidence="1">
    <location>
        <begin position="360"/>
        <end position="381"/>
    </location>
</feature>
<reference evidence="3" key="1">
    <citation type="submission" date="2016-10" db="EMBL/GenBank/DDBJ databases">
        <authorList>
            <person name="Varghese N."/>
        </authorList>
    </citation>
    <scope>NUCLEOTIDE SEQUENCE [LARGE SCALE GENOMIC DNA]</scope>
    <source>
        <strain evidence="3">DSM 18820</strain>
    </source>
</reference>
<accession>A0A1I7KDQ3</accession>
<gene>
    <name evidence="2" type="ORF">SAMN04487941_3610</name>
</gene>
<dbReference type="OrthoDB" id="111691at2"/>
<dbReference type="Proteomes" id="UP000182491">
    <property type="component" value="Unassembled WGS sequence"/>
</dbReference>
<evidence type="ECO:0000313" key="3">
    <source>
        <dbReference type="Proteomes" id="UP000182491"/>
    </source>
</evidence>
<protein>
    <submittedName>
        <fullName evidence="2">Uncharacterized iron-regulated membrane protein</fullName>
    </submittedName>
</protein>
<dbReference type="InterPro" id="IPR005625">
    <property type="entry name" value="PepSY-ass_TM"/>
</dbReference>
<dbReference type="STRING" id="388950.GCA_001611675_02946"/>
<proteinExistence type="predicted"/>
<dbReference type="PANTHER" id="PTHR34219">
    <property type="entry name" value="IRON-REGULATED INNER MEMBRANE PROTEIN-RELATED"/>
    <property type="match status" value="1"/>
</dbReference>
<dbReference type="EMBL" id="FPCA01000005">
    <property type="protein sequence ID" value="SFU95582.1"/>
    <property type="molecule type" value="Genomic_DNA"/>
</dbReference>